<dbReference type="RefSeq" id="WP_166149622.1">
    <property type="nucleotide sequence ID" value="NZ_JAAOIW010000004.1"/>
</dbReference>
<dbReference type="InterPro" id="IPR001466">
    <property type="entry name" value="Beta-lactam-related"/>
</dbReference>
<dbReference type="InterPro" id="IPR012338">
    <property type="entry name" value="Beta-lactam/transpept-like"/>
</dbReference>
<evidence type="ECO:0000256" key="1">
    <source>
        <dbReference type="ARBA" id="ARBA00004370"/>
    </source>
</evidence>
<accession>A0ABX0J2A3</accession>
<reference evidence="4" key="1">
    <citation type="submission" date="2020-03" db="EMBL/GenBank/DDBJ databases">
        <title>Draft sequencing of Paenibacilllus sp. S3N08.</title>
        <authorList>
            <person name="Kim D.-U."/>
        </authorList>
    </citation>
    <scope>NUCLEOTIDE SEQUENCE</scope>
    <source>
        <strain evidence="4">S3N08</strain>
    </source>
</reference>
<dbReference type="SUPFAM" id="SSF56601">
    <property type="entry name" value="beta-lactamase/transpeptidase-like"/>
    <property type="match status" value="1"/>
</dbReference>
<name>A0ABX0J2A3_9BACL</name>
<dbReference type="Pfam" id="PF00144">
    <property type="entry name" value="Beta-lactamase"/>
    <property type="match status" value="1"/>
</dbReference>
<organism evidence="4 5">
    <name type="scientific">Paenibacillus agricola</name>
    <dbReference type="NCBI Taxonomy" id="2716264"/>
    <lineage>
        <taxon>Bacteria</taxon>
        <taxon>Bacillati</taxon>
        <taxon>Bacillota</taxon>
        <taxon>Bacilli</taxon>
        <taxon>Bacillales</taxon>
        <taxon>Paenibacillaceae</taxon>
        <taxon>Paenibacillus</taxon>
    </lineage>
</organism>
<dbReference type="InterPro" id="IPR050491">
    <property type="entry name" value="AmpC-like"/>
</dbReference>
<keyword evidence="5" id="KW-1185">Reference proteome</keyword>
<dbReference type="Gene3D" id="3.40.710.10">
    <property type="entry name" value="DD-peptidase/beta-lactamase superfamily"/>
    <property type="match status" value="1"/>
</dbReference>
<dbReference type="EMBL" id="JAAOIW010000004">
    <property type="protein sequence ID" value="NHN30472.1"/>
    <property type="molecule type" value="Genomic_DNA"/>
</dbReference>
<comment type="subcellular location">
    <subcellularLocation>
        <location evidence="1">Membrane</location>
    </subcellularLocation>
</comment>
<dbReference type="PANTHER" id="PTHR46825:SF11">
    <property type="entry name" value="PENICILLIN-BINDING PROTEIN 4"/>
    <property type="match status" value="1"/>
</dbReference>
<dbReference type="Proteomes" id="UP001165962">
    <property type="component" value="Unassembled WGS sequence"/>
</dbReference>
<proteinExistence type="predicted"/>
<evidence type="ECO:0000313" key="5">
    <source>
        <dbReference type="Proteomes" id="UP001165962"/>
    </source>
</evidence>
<dbReference type="PANTHER" id="PTHR46825">
    <property type="entry name" value="D-ALANYL-D-ALANINE-CARBOXYPEPTIDASE/ENDOPEPTIDASE AMPH"/>
    <property type="match status" value="1"/>
</dbReference>
<gene>
    <name evidence="4" type="ORF">G9U52_11570</name>
</gene>
<protein>
    <submittedName>
        <fullName evidence="4">Beta-lactamase family protein</fullName>
    </submittedName>
</protein>
<sequence length="351" mass="40338">MMKKQRQIKKFVDKVYEDGEFNGCILVAEGGETVFSGAYGFAELEEETPLTEQTMFDIASVSKTFTAMAVMILQERGDLDIDETVDTYLSGFPYAEITIRHLLHHTSGLPDYMDLFAEHWDESEIATNPDVLEMLIEHEPDLEFEPNDQHEYNNTGYVLLACLVEEVSGIKFADFMKRNIFAPLGMTRTRICNRRLSDPKIRDYAYGHVYDEDAEGYLLPDDLEDYDYVVYLDGIQGDGAVNSTIEDLLKWDRALYANELISEETTASLFTGSWTNDEEYVDYGLGWCLDWQDIEDPEEPAEVVYHDGNWAGYTSILVRNMTYDLTIIILSNCDDDLEPLYEKIEEIMLEE</sequence>
<feature type="domain" description="Beta-lactamase-related" evidence="3">
    <location>
        <begin position="25"/>
        <end position="338"/>
    </location>
</feature>
<evidence type="ECO:0000256" key="2">
    <source>
        <dbReference type="ARBA" id="ARBA00023136"/>
    </source>
</evidence>
<keyword evidence="2" id="KW-0472">Membrane</keyword>
<comment type="caution">
    <text evidence="4">The sequence shown here is derived from an EMBL/GenBank/DDBJ whole genome shotgun (WGS) entry which is preliminary data.</text>
</comment>
<evidence type="ECO:0000259" key="3">
    <source>
        <dbReference type="Pfam" id="PF00144"/>
    </source>
</evidence>
<evidence type="ECO:0000313" key="4">
    <source>
        <dbReference type="EMBL" id="NHN30472.1"/>
    </source>
</evidence>